<dbReference type="InterPro" id="IPR016032">
    <property type="entry name" value="Sig_transdc_resp-reg_C-effctor"/>
</dbReference>
<dbReference type="InterPro" id="IPR027417">
    <property type="entry name" value="P-loop_NTPase"/>
</dbReference>
<comment type="similarity">
    <text evidence="1">Belongs to the AfsR/DnrI/RedD regulatory family.</text>
</comment>
<dbReference type="InterPro" id="IPR051677">
    <property type="entry name" value="AfsR-DnrI-RedD_regulator"/>
</dbReference>
<evidence type="ECO:0000313" key="7">
    <source>
        <dbReference type="EMBL" id="KAA2258779.1"/>
    </source>
</evidence>
<evidence type="ECO:0000256" key="5">
    <source>
        <dbReference type="PROSITE-ProRule" id="PRU01091"/>
    </source>
</evidence>
<feature type="DNA-binding region" description="OmpR/PhoB-type" evidence="5">
    <location>
        <begin position="19"/>
        <end position="120"/>
    </location>
</feature>
<dbReference type="SMART" id="SM01043">
    <property type="entry name" value="BTAD"/>
    <property type="match status" value="1"/>
</dbReference>
<feature type="domain" description="OmpR/PhoB-type" evidence="6">
    <location>
        <begin position="19"/>
        <end position="120"/>
    </location>
</feature>
<dbReference type="InterPro" id="IPR011990">
    <property type="entry name" value="TPR-like_helical_dom_sf"/>
</dbReference>
<dbReference type="GO" id="GO:0043531">
    <property type="term" value="F:ADP binding"/>
    <property type="evidence" value="ECO:0007669"/>
    <property type="project" value="InterPro"/>
</dbReference>
<dbReference type="SUPFAM" id="SSF46894">
    <property type="entry name" value="C-terminal effector domain of the bipartite response regulators"/>
    <property type="match status" value="1"/>
</dbReference>
<dbReference type="EMBL" id="VUOB01000041">
    <property type="protein sequence ID" value="KAA2258779.1"/>
    <property type="molecule type" value="Genomic_DNA"/>
</dbReference>
<dbReference type="Pfam" id="PF13374">
    <property type="entry name" value="TPR_10"/>
    <property type="match status" value="1"/>
</dbReference>
<keyword evidence="4" id="KW-0804">Transcription</keyword>
<dbReference type="CDD" id="cd15831">
    <property type="entry name" value="BTAD"/>
    <property type="match status" value="1"/>
</dbReference>
<keyword evidence="8" id="KW-1185">Reference proteome</keyword>
<dbReference type="SUPFAM" id="SSF52540">
    <property type="entry name" value="P-loop containing nucleoside triphosphate hydrolases"/>
    <property type="match status" value="1"/>
</dbReference>
<evidence type="ECO:0000256" key="3">
    <source>
        <dbReference type="ARBA" id="ARBA00023125"/>
    </source>
</evidence>
<evidence type="ECO:0000256" key="1">
    <source>
        <dbReference type="ARBA" id="ARBA00005820"/>
    </source>
</evidence>
<dbReference type="PRINTS" id="PR00364">
    <property type="entry name" value="DISEASERSIST"/>
</dbReference>
<dbReference type="Pfam" id="PF13401">
    <property type="entry name" value="AAA_22"/>
    <property type="match status" value="1"/>
</dbReference>
<dbReference type="Pfam" id="PF00486">
    <property type="entry name" value="Trans_reg_C"/>
    <property type="match status" value="1"/>
</dbReference>
<dbReference type="InterPro" id="IPR005158">
    <property type="entry name" value="BTAD"/>
</dbReference>
<organism evidence="7 8">
    <name type="scientific">Solihabitans fulvus</name>
    <dbReference type="NCBI Taxonomy" id="1892852"/>
    <lineage>
        <taxon>Bacteria</taxon>
        <taxon>Bacillati</taxon>
        <taxon>Actinomycetota</taxon>
        <taxon>Actinomycetes</taxon>
        <taxon>Pseudonocardiales</taxon>
        <taxon>Pseudonocardiaceae</taxon>
        <taxon>Solihabitans</taxon>
    </lineage>
</organism>
<dbReference type="Proteomes" id="UP000323454">
    <property type="component" value="Unassembled WGS sequence"/>
</dbReference>
<dbReference type="GO" id="GO:0006355">
    <property type="term" value="P:regulation of DNA-templated transcription"/>
    <property type="evidence" value="ECO:0007669"/>
    <property type="project" value="InterPro"/>
</dbReference>
<dbReference type="PANTHER" id="PTHR35807:SF1">
    <property type="entry name" value="TRANSCRIPTIONAL REGULATOR REDD"/>
    <property type="match status" value="1"/>
</dbReference>
<dbReference type="PANTHER" id="PTHR35807">
    <property type="entry name" value="TRANSCRIPTIONAL REGULATOR REDD-RELATED"/>
    <property type="match status" value="1"/>
</dbReference>
<dbReference type="GO" id="GO:0003677">
    <property type="term" value="F:DNA binding"/>
    <property type="evidence" value="ECO:0007669"/>
    <property type="project" value="UniProtKB-UniRule"/>
</dbReference>
<sequence>MWLQCCASRAGIACPLWPHGVWQGGALRFRVLGPVTVDGPAGPVRIPGAKQLTVLALLLLHANRVVPVERLAAAMGGDERPATVAALQTCVFRLRRVLADAEPGDRARIATYPTGYELRVDEGELDLAVFRDLVARATAAPPTQAIGLLADALRLWAGPALDGLAGRQLAQHAAALAEERLATRELHARVRLALGQHAELIPELTELIADNPLRERPHGLLMLALHRAGRRADAVRAFDDAREILVEQLGIDPGPELQGLRQQILRDETAPAAPRAARNDLPGDITDFTGRDDELRRLLATLPRADADAGTAVLISAIDGMAGIGKTTLAVHAAHRLADRYPDAQLFIDLHAHTEGRAPTTPAAALDTLLRAVGVPGEKVPETLEARAALWRAELADRRAVIVLDNAATAAQVRPLLPGASGCLALVTSRRQLADLDAARTLSVDVLPHEDAVALFARVAGEEQVTREPDAVRELVLLCGYLPLAIRIAAARLRTRPAWTASHLAERLRAGQRRLAELASGDRSVAAAFALSYQDLTPAQQRLFRLLGLHPGPDVDRYAAAALTGRPLDEVEQLLEDLVDVHLIGQPVPGRYRFHDLLRQHAHSTARDTESDADRRAAVTRLLDYYLHTAHRADGHLVPALRRFEVELSDPPEHTPTFAGPSEALAWCGAEHANLVAAIFHAEETDRPRILCQLPIALWRYFLTRGYTHDWISTHQLALAAARRVGDPQTEARALQSLANVYWHAGRYDESIECHTGAALRYGQIGDHWGEALTLTMHARVCDQLGRYQEAVERHTRALTLFRLVGGRSGELLALTMLGSVCDQLGRFEEAFDHQSRALAIAEELGDQWSRSIALTYFGTLHSRTGRHEDALRCCAEAVALCRRFGDRRSEAVLLTNLGAANRLAGRPGQALDHQQQALALARQIGLHRVESRILNELGLVHRALGRLDLARADHEQALAAAARTRDPMQQARAHDGIAHAVRHTEPDVAREHWTLALAGFVELGVPEAAEVREVLGG</sequence>
<dbReference type="InterPro" id="IPR001867">
    <property type="entry name" value="OmpR/PhoB-type_DNA-bd"/>
</dbReference>
<reference evidence="7 8" key="1">
    <citation type="submission" date="2019-09" db="EMBL/GenBank/DDBJ databases">
        <title>Goodfellowia gen. nov., a new genus of the Pseudonocardineae related to Actinoalloteichus, containing Goodfellowia coeruleoviolacea gen. nov., comb. nov. gen. nov., comb. nov.</title>
        <authorList>
            <person name="Labeda D."/>
        </authorList>
    </citation>
    <scope>NUCLEOTIDE SEQUENCE [LARGE SCALE GENOMIC DNA]</scope>
    <source>
        <strain evidence="7 8">AN110305</strain>
    </source>
</reference>
<dbReference type="SMART" id="SM00862">
    <property type="entry name" value="Trans_reg_C"/>
    <property type="match status" value="1"/>
</dbReference>
<evidence type="ECO:0000256" key="2">
    <source>
        <dbReference type="ARBA" id="ARBA00023015"/>
    </source>
</evidence>
<protein>
    <submittedName>
        <fullName evidence="7">Tetratricopeptide repeat protein</fullName>
    </submittedName>
</protein>
<accession>A0A5B2X6Q6</accession>
<dbReference type="Pfam" id="PF03704">
    <property type="entry name" value="BTAD"/>
    <property type="match status" value="1"/>
</dbReference>
<name>A0A5B2X6Q6_9PSEU</name>
<keyword evidence="2" id="KW-0805">Transcription regulation</keyword>
<evidence type="ECO:0000259" key="6">
    <source>
        <dbReference type="PROSITE" id="PS51755"/>
    </source>
</evidence>
<dbReference type="InterPro" id="IPR036388">
    <property type="entry name" value="WH-like_DNA-bd_sf"/>
</dbReference>
<proteinExistence type="inferred from homology"/>
<gene>
    <name evidence="7" type="ORF">F0L68_23415</name>
</gene>
<evidence type="ECO:0000256" key="4">
    <source>
        <dbReference type="ARBA" id="ARBA00023163"/>
    </source>
</evidence>
<dbReference type="InterPro" id="IPR049945">
    <property type="entry name" value="AAA_22"/>
</dbReference>
<dbReference type="Gene3D" id="1.25.40.10">
    <property type="entry name" value="Tetratricopeptide repeat domain"/>
    <property type="match status" value="3"/>
</dbReference>
<dbReference type="Pfam" id="PF13424">
    <property type="entry name" value="TPR_12"/>
    <property type="match status" value="2"/>
</dbReference>
<dbReference type="OrthoDB" id="581105at2"/>
<dbReference type="SUPFAM" id="SSF48452">
    <property type="entry name" value="TPR-like"/>
    <property type="match status" value="3"/>
</dbReference>
<dbReference type="PROSITE" id="PS51755">
    <property type="entry name" value="OMPR_PHOB"/>
    <property type="match status" value="1"/>
</dbReference>
<comment type="caution">
    <text evidence="7">The sequence shown here is derived from an EMBL/GenBank/DDBJ whole genome shotgun (WGS) entry which is preliminary data.</text>
</comment>
<dbReference type="Gene3D" id="3.40.50.300">
    <property type="entry name" value="P-loop containing nucleotide triphosphate hydrolases"/>
    <property type="match status" value="1"/>
</dbReference>
<dbReference type="SMART" id="SM00028">
    <property type="entry name" value="TPR"/>
    <property type="match status" value="6"/>
</dbReference>
<reference evidence="7 8" key="2">
    <citation type="submission" date="2019-09" db="EMBL/GenBank/DDBJ databases">
        <authorList>
            <person name="Jin C."/>
        </authorList>
    </citation>
    <scope>NUCLEOTIDE SEQUENCE [LARGE SCALE GENOMIC DNA]</scope>
    <source>
        <strain evidence="7 8">AN110305</strain>
    </source>
</reference>
<dbReference type="Gene3D" id="1.10.10.10">
    <property type="entry name" value="Winged helix-like DNA-binding domain superfamily/Winged helix DNA-binding domain"/>
    <property type="match status" value="1"/>
</dbReference>
<dbReference type="AlphaFoldDB" id="A0A5B2X6Q6"/>
<dbReference type="InterPro" id="IPR019734">
    <property type="entry name" value="TPR_rpt"/>
</dbReference>
<evidence type="ECO:0000313" key="8">
    <source>
        <dbReference type="Proteomes" id="UP000323454"/>
    </source>
</evidence>
<keyword evidence="3 5" id="KW-0238">DNA-binding</keyword>
<dbReference type="GO" id="GO:0000160">
    <property type="term" value="P:phosphorelay signal transduction system"/>
    <property type="evidence" value="ECO:0007669"/>
    <property type="project" value="InterPro"/>
</dbReference>